<organism evidence="1 2">
    <name type="scientific">Pseudomonas fildesensis</name>
    <dbReference type="NCBI Taxonomy" id="1674920"/>
    <lineage>
        <taxon>Bacteria</taxon>
        <taxon>Pseudomonadati</taxon>
        <taxon>Pseudomonadota</taxon>
        <taxon>Gammaproteobacteria</taxon>
        <taxon>Pseudomonadales</taxon>
        <taxon>Pseudomonadaceae</taxon>
        <taxon>Pseudomonas</taxon>
    </lineage>
</organism>
<dbReference type="PATRIC" id="fig|1674920.3.peg.3998"/>
<gene>
    <name evidence="1" type="ORF">ACR52_26810</name>
</gene>
<protein>
    <submittedName>
        <fullName evidence="1">Uncharacterized protein</fullName>
    </submittedName>
</protein>
<keyword evidence="2" id="KW-1185">Reference proteome</keyword>
<sequence length="69" mass="7632">MVDVLRYAGAHNAPNTGAASIFAESAQYFSRIARLVGYALAVSGFDFRLSDKALFLVGNVYTVRLFFFF</sequence>
<name>A0A0J8ILN8_9PSED</name>
<proteinExistence type="predicted"/>
<accession>A0A0J8ILN8</accession>
<dbReference type="AlphaFoldDB" id="A0A0J8ILN8"/>
<evidence type="ECO:0000313" key="2">
    <source>
        <dbReference type="Proteomes" id="UP000037551"/>
    </source>
</evidence>
<dbReference type="Proteomes" id="UP000037551">
    <property type="component" value="Unassembled WGS sequence"/>
</dbReference>
<comment type="caution">
    <text evidence="1">The sequence shown here is derived from an EMBL/GenBank/DDBJ whole genome shotgun (WGS) entry which is preliminary data.</text>
</comment>
<dbReference type="STRING" id="1674920.ACR52_26810"/>
<reference evidence="1 2" key="1">
    <citation type="submission" date="2015-06" db="EMBL/GenBank/DDBJ databases">
        <title>Draft genome sequence of an Antarctic Pseudomonas sp. strain KG01 with full potential for biotechnological applications.</title>
        <authorList>
            <person name="Pavlov M.S."/>
            <person name="Lira F."/>
            <person name="Martinez J.L."/>
            <person name="Marshall S.H."/>
        </authorList>
    </citation>
    <scope>NUCLEOTIDE SEQUENCE [LARGE SCALE GENOMIC DNA]</scope>
    <source>
        <strain evidence="1 2">KG01</strain>
    </source>
</reference>
<dbReference type="EMBL" id="LFMW01000025">
    <property type="protein sequence ID" value="KMT52536.1"/>
    <property type="molecule type" value="Genomic_DNA"/>
</dbReference>
<evidence type="ECO:0000313" key="1">
    <source>
        <dbReference type="EMBL" id="KMT52536.1"/>
    </source>
</evidence>